<evidence type="ECO:0000313" key="3">
    <source>
        <dbReference type="Proteomes" id="UP000032483"/>
    </source>
</evidence>
<comment type="caution">
    <text evidence="2">The sequence shown here is derived from an EMBL/GenBank/DDBJ whole genome shotgun (WGS) entry which is preliminary data.</text>
</comment>
<protein>
    <recommendedName>
        <fullName evidence="1">DUF3848 domain-containing protein</fullName>
    </recommendedName>
</protein>
<name>A0A0D8IUX9_9FIRM</name>
<dbReference type="GeneID" id="42858380"/>
<dbReference type="Pfam" id="PF12959">
    <property type="entry name" value="DUF3848"/>
    <property type="match status" value="1"/>
</dbReference>
<dbReference type="Proteomes" id="UP000032483">
    <property type="component" value="Unassembled WGS sequence"/>
</dbReference>
<dbReference type="InterPro" id="IPR024380">
    <property type="entry name" value="DUF3848"/>
</dbReference>
<proteinExistence type="predicted"/>
<evidence type="ECO:0000313" key="2">
    <source>
        <dbReference type="EMBL" id="KJF38500.1"/>
    </source>
</evidence>
<gene>
    <name evidence="2" type="ORF">TQ39_17730</name>
</gene>
<dbReference type="AlphaFoldDB" id="A0A0D8IUX9"/>
<reference evidence="2" key="1">
    <citation type="submission" date="2015-02" db="EMBL/GenBank/DDBJ databases">
        <title>A novel member of the family Ruminococcaceae isolated from human feces.</title>
        <authorList>
            <person name="Shkoporov A.N."/>
            <person name="Chaplin A.V."/>
            <person name="Motuzova O.V."/>
            <person name="Kafarskaia L.I."/>
            <person name="Khokhlova E.V."/>
            <person name="Efimov B.A."/>
        </authorList>
    </citation>
    <scope>NUCLEOTIDE SEQUENCE [LARGE SCALE GENOMIC DNA]</scope>
    <source>
        <strain evidence="2">585-1</strain>
    </source>
</reference>
<feature type="domain" description="DUF3848" evidence="1">
    <location>
        <begin position="13"/>
        <end position="92"/>
    </location>
</feature>
<organism evidence="2 3">
    <name type="scientific">Ruthenibacterium lactatiformans</name>
    <dbReference type="NCBI Taxonomy" id="1550024"/>
    <lineage>
        <taxon>Bacteria</taxon>
        <taxon>Bacillati</taxon>
        <taxon>Bacillota</taxon>
        <taxon>Clostridia</taxon>
        <taxon>Eubacteriales</taxon>
        <taxon>Oscillospiraceae</taxon>
        <taxon>Ruthenibacterium</taxon>
    </lineage>
</organism>
<dbReference type="EMBL" id="JXXK01000040">
    <property type="protein sequence ID" value="KJF38500.1"/>
    <property type="molecule type" value="Genomic_DNA"/>
</dbReference>
<accession>A0A0D8IUX9</accession>
<keyword evidence="3" id="KW-1185">Reference proteome</keyword>
<sequence length="113" mass="13529">MTKQQMKVVAQAEHEMFCLRDLLEGSVPAKVMNRAYEYVIKQDLLSVLRETPLTHQQLSVLTPQRRPLDFLYRLWLKTEYSHIDALRSAVRRETRRIYLKRQTEAFRKEHPMG</sequence>
<dbReference type="RefSeq" id="WP_050006510.1">
    <property type="nucleotide sequence ID" value="NZ_DAWBJP010000120.1"/>
</dbReference>
<evidence type="ECO:0000259" key="1">
    <source>
        <dbReference type="Pfam" id="PF12959"/>
    </source>
</evidence>